<dbReference type="EMBL" id="QFLI01000004">
    <property type="protein sequence ID" value="PXY01240.1"/>
    <property type="molecule type" value="Genomic_DNA"/>
</dbReference>
<evidence type="ECO:0000259" key="3">
    <source>
        <dbReference type="SMART" id="SM00642"/>
    </source>
</evidence>
<dbReference type="InterPro" id="IPR004193">
    <property type="entry name" value="Glyco_hydro_13_N"/>
</dbReference>
<dbReference type="Pfam" id="PF00128">
    <property type="entry name" value="Alpha-amylase"/>
    <property type="match status" value="1"/>
</dbReference>
<evidence type="ECO:0000313" key="4">
    <source>
        <dbReference type="EMBL" id="PXY01240.1"/>
    </source>
</evidence>
<dbReference type="InterPro" id="IPR017853">
    <property type="entry name" value="GH"/>
</dbReference>
<reference evidence="4 5" key="1">
    <citation type="submission" date="2018-05" db="EMBL/GenBank/DDBJ databases">
        <title>Marinifilum breve JC075T sp. nov., a marine bacterium isolated from Yongle Blue Hole in the South China Sea.</title>
        <authorList>
            <person name="Fu T."/>
        </authorList>
    </citation>
    <scope>NUCLEOTIDE SEQUENCE [LARGE SCALE GENOMIC DNA]</scope>
    <source>
        <strain evidence="4 5">JC075</strain>
    </source>
</reference>
<feature type="signal peptide" evidence="2">
    <location>
        <begin position="1"/>
        <end position="21"/>
    </location>
</feature>
<dbReference type="InterPro" id="IPR013783">
    <property type="entry name" value="Ig-like_fold"/>
</dbReference>
<protein>
    <submittedName>
        <fullName evidence="4">Alpha-amylase</fullName>
    </submittedName>
</protein>
<dbReference type="InterPro" id="IPR056284">
    <property type="entry name" value="AIR9-like_A9"/>
</dbReference>
<dbReference type="Gene3D" id="3.20.20.80">
    <property type="entry name" value="Glycosidases"/>
    <property type="match status" value="1"/>
</dbReference>
<feature type="domain" description="Glycosyl hydrolase family 13 catalytic" evidence="3">
    <location>
        <begin position="383"/>
        <end position="741"/>
    </location>
</feature>
<dbReference type="CDD" id="cd11350">
    <property type="entry name" value="AmyAc_4"/>
    <property type="match status" value="1"/>
</dbReference>
<dbReference type="PANTHER" id="PTHR43002">
    <property type="entry name" value="GLYCOGEN DEBRANCHING ENZYME"/>
    <property type="match status" value="1"/>
</dbReference>
<accession>A0A2V4A1R1</accession>
<evidence type="ECO:0000256" key="1">
    <source>
        <dbReference type="ARBA" id="ARBA00008061"/>
    </source>
</evidence>
<dbReference type="Gene3D" id="2.60.40.10">
    <property type="entry name" value="Immunoglobulins"/>
    <property type="match status" value="2"/>
</dbReference>
<dbReference type="InterPro" id="IPR014756">
    <property type="entry name" value="Ig_E-set"/>
</dbReference>
<comment type="similarity">
    <text evidence="1">Belongs to the glycosyl hydrolase 13 family.</text>
</comment>
<dbReference type="OrthoDB" id="9761875at2"/>
<dbReference type="NCBIfam" id="TIGR04183">
    <property type="entry name" value="Por_Secre_tail"/>
    <property type="match status" value="1"/>
</dbReference>
<proteinExistence type="inferred from homology"/>
<evidence type="ECO:0000313" key="5">
    <source>
        <dbReference type="Proteomes" id="UP000248079"/>
    </source>
</evidence>
<comment type="caution">
    <text evidence="4">The sequence shown here is derived from an EMBL/GenBank/DDBJ whole genome shotgun (WGS) entry which is preliminary data.</text>
</comment>
<dbReference type="Gene3D" id="2.60.40.2700">
    <property type="match status" value="2"/>
</dbReference>
<evidence type="ECO:0000256" key="2">
    <source>
        <dbReference type="SAM" id="SignalP"/>
    </source>
</evidence>
<dbReference type="Pfam" id="PF18962">
    <property type="entry name" value="Por_Secre_tail"/>
    <property type="match status" value="1"/>
</dbReference>
<dbReference type="InterPro" id="IPR006047">
    <property type="entry name" value="GH13_cat_dom"/>
</dbReference>
<dbReference type="Pfam" id="PF23197">
    <property type="entry name" value="IG_AIR9"/>
    <property type="match status" value="2"/>
</dbReference>
<dbReference type="SUPFAM" id="SSF81296">
    <property type="entry name" value="E set domains"/>
    <property type="match status" value="1"/>
</dbReference>
<dbReference type="AlphaFoldDB" id="A0A2V4A1R1"/>
<dbReference type="InterPro" id="IPR026444">
    <property type="entry name" value="Secre_tail"/>
</dbReference>
<dbReference type="SUPFAM" id="SSF51445">
    <property type="entry name" value="(Trans)glycosidases"/>
    <property type="match status" value="1"/>
</dbReference>
<sequence length="1127" mass="126694">MKKLYTYLTFIFLLMSFIGQAQIITTSPAFPTESDEVTITFDASLGTGGLKDYTGDVYAHTGVITENSSNDTDWKYAPTWGDNSAKYKLTSLGNNKWELKITPSIREYYGVADGEKILKMAFVFRSSDNSKEGKGDGGTDIFADVSEGGLNVSFSSPANNKVIEKNEDLQVTIQSNASTNLTLFLDGVENETTTETEISKIINTDVAGNHELVAVATDGTEEVRATVNFFVRGDVVNESMPANVVAGINYTDDTSLTLVLYAPHKEYVYVIGDFSDWKLDNMYQMKKDGDNFWVTINNLQAGKEYIYQYLIDGDIKIADPYADKLSDPWNDQYINDDTYPNLIDYPEGKTTEIASVFQTAQTAFSWTDNGFTMPKKEDLVVYELHVRDFTAAGNIKTVTDTLDYLERLGVNAIELMPFNEFEGNDSWGYNPSFYFAPDKAYGTKNDYKAFINECHKRGIAVLMDMVLNHTYGQSPFLRMYFDGSKPTADNPWYNQEHNFENTDAHWGYDLNHESQATKDLVDRINTYWMEEYHIDGFRFDFTKGFSNKRHSASSDPWGGQYDAARIANLKRMSTEIWNVKSDAVVIFEHLSDNTEEKELAAHGILLWGNANHDYRAATIGNSSNFNWTSWKSRDWDGPKLVSYMESHDEERMMYSNLTEGRSLDGYNVRSLNTGLSRIETAAAFFLTIPGPKMIWQFGELGYDISINEGGRTGKKPVKWEYQDDPNRKKVYQVFAALSKIKKEEPAFESDDFNLITSQALKRIEINHTDMDVRIIGNFDIKEGSISANFSKTGTWYDYFSGEEINVTDADANITLKPGEYHIYTTKQLTQSNVISAPIASNVNIAGIAKENETLTASYTYSDANNDLEGTSVYRWYRAEDTNGKNEISISGATNTTYQLTGDDRDKYIRFSVTPIAQTGELLEGKTVYSSYTDMVVSLVNAPVASNVQITGTLTEGEELTASYEYSDPENDTEGASIFQWYRSDNTQGTNESEISGATSLNYTLLNADGGKYIRFSVTPVATTGELLTGDKVYSNYTEMIAFTTGIDDVLEKELKLYPNPVKDILYLSNLKGVNQIKIYSLNGSMLRTIGTPNRSEEINLSNLASGMYLFIFEMEDGSRLAKKVMKQ</sequence>
<name>A0A2V4A1R1_9BACT</name>
<dbReference type="GO" id="GO:0005975">
    <property type="term" value="P:carbohydrate metabolic process"/>
    <property type="evidence" value="ECO:0007669"/>
    <property type="project" value="InterPro"/>
</dbReference>
<dbReference type="SMART" id="SM00642">
    <property type="entry name" value="Aamy"/>
    <property type="match status" value="1"/>
</dbReference>
<feature type="chain" id="PRO_5015949603" evidence="2">
    <location>
        <begin position="22"/>
        <end position="1127"/>
    </location>
</feature>
<gene>
    <name evidence="4" type="ORF">DF185_11380</name>
</gene>
<keyword evidence="2" id="KW-0732">Signal</keyword>
<organism evidence="4 5">
    <name type="scientific">Marinifilum breve</name>
    <dbReference type="NCBI Taxonomy" id="2184082"/>
    <lineage>
        <taxon>Bacteria</taxon>
        <taxon>Pseudomonadati</taxon>
        <taxon>Bacteroidota</taxon>
        <taxon>Bacteroidia</taxon>
        <taxon>Marinilabiliales</taxon>
        <taxon>Marinifilaceae</taxon>
    </lineage>
</organism>
<keyword evidence="5" id="KW-1185">Reference proteome</keyword>
<dbReference type="RefSeq" id="WP_110360871.1">
    <property type="nucleotide sequence ID" value="NZ_QFLI01000004.1"/>
</dbReference>
<dbReference type="Pfam" id="PF02922">
    <property type="entry name" value="CBM_48"/>
    <property type="match status" value="1"/>
</dbReference>
<dbReference type="GO" id="GO:0004553">
    <property type="term" value="F:hydrolase activity, hydrolyzing O-glycosyl compounds"/>
    <property type="evidence" value="ECO:0007669"/>
    <property type="project" value="InterPro"/>
</dbReference>
<dbReference type="Proteomes" id="UP000248079">
    <property type="component" value="Unassembled WGS sequence"/>
</dbReference>